<sequence>MDIHQILNYFFGSTTIFAIYIAWKSRKAEIKKIEALSNQEVSKSDQEKITTAEKTIDLVDKLRERMDSEFERMTKQIQTVQEENKRISDENKKIKGELDLYKKQCSQCSNNKIGKS</sequence>
<organism evidence="3 4">
    <name type="scientific">Flavobacterium profundi</name>
    <dbReference type="NCBI Taxonomy" id="1774945"/>
    <lineage>
        <taxon>Bacteria</taxon>
        <taxon>Pseudomonadati</taxon>
        <taxon>Bacteroidota</taxon>
        <taxon>Flavobacteriia</taxon>
        <taxon>Flavobacteriales</taxon>
        <taxon>Flavobacteriaceae</taxon>
        <taxon>Flavobacterium</taxon>
    </lineage>
</organism>
<dbReference type="EMBL" id="WQLW01000008">
    <property type="protein sequence ID" value="MVO09743.1"/>
    <property type="molecule type" value="Genomic_DNA"/>
</dbReference>
<feature type="transmembrane region" description="Helical" evidence="2">
    <location>
        <begin position="6"/>
        <end position="23"/>
    </location>
</feature>
<keyword evidence="4" id="KW-1185">Reference proteome</keyword>
<keyword evidence="2" id="KW-1133">Transmembrane helix</keyword>
<protein>
    <submittedName>
        <fullName evidence="3">Uncharacterized protein</fullName>
    </submittedName>
</protein>
<evidence type="ECO:0000256" key="2">
    <source>
        <dbReference type="SAM" id="Phobius"/>
    </source>
</evidence>
<accession>A0A6I4IJ04</accession>
<dbReference type="RefSeq" id="WP_140998122.1">
    <property type="nucleotide sequence ID" value="NZ_VDCZ01000008.1"/>
</dbReference>
<keyword evidence="2" id="KW-0472">Membrane</keyword>
<reference evidence="4" key="1">
    <citation type="submission" date="2019-05" db="EMBL/GenBank/DDBJ databases">
        <title>Flavobacterium profundi sp. nov., isolated from a deep-sea seamount.</title>
        <authorList>
            <person name="Zhang D.-C."/>
        </authorList>
    </citation>
    <scope>NUCLEOTIDE SEQUENCE [LARGE SCALE GENOMIC DNA]</scope>
    <source>
        <strain evidence="4">TP390</strain>
    </source>
</reference>
<feature type="coiled-coil region" evidence="1">
    <location>
        <begin position="63"/>
        <end position="104"/>
    </location>
</feature>
<name>A0A6I4IJ04_9FLAO</name>
<proteinExistence type="predicted"/>
<dbReference type="OrthoDB" id="1363247at2"/>
<evidence type="ECO:0000313" key="4">
    <source>
        <dbReference type="Proteomes" id="UP000431264"/>
    </source>
</evidence>
<evidence type="ECO:0000256" key="1">
    <source>
        <dbReference type="SAM" id="Coils"/>
    </source>
</evidence>
<keyword evidence="1" id="KW-0175">Coiled coil</keyword>
<keyword evidence="2" id="KW-0812">Transmembrane</keyword>
<gene>
    <name evidence="3" type="ORF">GOQ30_11295</name>
</gene>
<evidence type="ECO:0000313" key="3">
    <source>
        <dbReference type="EMBL" id="MVO09743.1"/>
    </source>
</evidence>
<dbReference type="Proteomes" id="UP000431264">
    <property type="component" value="Unassembled WGS sequence"/>
</dbReference>
<dbReference type="AlphaFoldDB" id="A0A6I4IJ04"/>
<comment type="caution">
    <text evidence="3">The sequence shown here is derived from an EMBL/GenBank/DDBJ whole genome shotgun (WGS) entry which is preliminary data.</text>
</comment>